<dbReference type="InterPro" id="IPR011057">
    <property type="entry name" value="Mss4-like_sf"/>
</dbReference>
<dbReference type="Gene3D" id="3.90.1590.10">
    <property type="entry name" value="glutathione-dependent formaldehyde- activating enzyme (gfa)"/>
    <property type="match status" value="1"/>
</dbReference>
<keyword evidence="3" id="KW-0862">Zinc</keyword>
<evidence type="ECO:0000313" key="8">
    <source>
        <dbReference type="Proteomes" id="UP001143307"/>
    </source>
</evidence>
<dbReference type="PROSITE" id="PS51891">
    <property type="entry name" value="CENP_V_GFA"/>
    <property type="match status" value="1"/>
</dbReference>
<evidence type="ECO:0000256" key="1">
    <source>
        <dbReference type="ARBA" id="ARBA00005495"/>
    </source>
</evidence>
<dbReference type="InterPro" id="IPR006913">
    <property type="entry name" value="CENP-V/GFA"/>
</dbReference>
<keyword evidence="2" id="KW-0479">Metal-binding</keyword>
<reference evidence="7" key="1">
    <citation type="submission" date="2019-02" db="EMBL/GenBank/DDBJ databases">
        <authorList>
            <person name="Li S.-H."/>
        </authorList>
    </citation>
    <scope>NUCLEOTIDE SEQUENCE</scope>
    <source>
        <strain evidence="7">IMCC8485</strain>
    </source>
</reference>
<evidence type="ECO:0000256" key="2">
    <source>
        <dbReference type="ARBA" id="ARBA00022723"/>
    </source>
</evidence>
<evidence type="ECO:0000259" key="6">
    <source>
        <dbReference type="PROSITE" id="PS51891"/>
    </source>
</evidence>
<comment type="similarity">
    <text evidence="1">Belongs to the Gfa family.</text>
</comment>
<evidence type="ECO:0000256" key="3">
    <source>
        <dbReference type="ARBA" id="ARBA00022833"/>
    </source>
</evidence>
<comment type="caution">
    <text evidence="7">The sequence shown here is derived from an EMBL/GenBank/DDBJ whole genome shotgun (WGS) entry which is preliminary data.</text>
</comment>
<proteinExistence type="inferred from homology"/>
<keyword evidence="8" id="KW-1185">Reference proteome</keyword>
<dbReference type="PANTHER" id="PTHR33337:SF44">
    <property type="entry name" value="DUF636 DOMAIN PROTEIN (AFU_ORTHOLOGUE AFUA_1G09754)"/>
    <property type="match status" value="1"/>
</dbReference>
<keyword evidence="4" id="KW-0456">Lyase</keyword>
<evidence type="ECO:0000256" key="4">
    <source>
        <dbReference type="ARBA" id="ARBA00023239"/>
    </source>
</evidence>
<feature type="domain" description="CENP-V/GFA" evidence="6">
    <location>
        <begin position="3"/>
        <end position="126"/>
    </location>
</feature>
<dbReference type="PANTHER" id="PTHR33337">
    <property type="entry name" value="GFA DOMAIN-CONTAINING PROTEIN"/>
    <property type="match status" value="1"/>
</dbReference>
<evidence type="ECO:0000313" key="7">
    <source>
        <dbReference type="EMBL" id="MCX2975442.1"/>
    </source>
</evidence>
<dbReference type="Proteomes" id="UP001143307">
    <property type="component" value="Unassembled WGS sequence"/>
</dbReference>
<organism evidence="7 8">
    <name type="scientific">Candidatus Seongchinamella marina</name>
    <dbReference type="NCBI Taxonomy" id="2518990"/>
    <lineage>
        <taxon>Bacteria</taxon>
        <taxon>Pseudomonadati</taxon>
        <taxon>Pseudomonadota</taxon>
        <taxon>Gammaproteobacteria</taxon>
        <taxon>Cellvibrionales</taxon>
        <taxon>Halieaceae</taxon>
        <taxon>Seongchinamella</taxon>
    </lineage>
</organism>
<evidence type="ECO:0000256" key="5">
    <source>
        <dbReference type="SAM" id="MobiDB-lite"/>
    </source>
</evidence>
<sequence>MYLNGSCCCKSVTFSVESPHSYPFMHCYCSICRKTQGGGGFAINIGAVYESLEFKGEEHISSFSPMYTNHETGVYEASPGKRYFCNLCGSALWVWDPRWPELVHPYASAIDTPLPIPPERHHIFLDNKPDWVHVSVTDVDKQHDGYPNHGSLAQWHEQHGL</sequence>
<gene>
    <name evidence="7" type="ORF">EYC87_17825</name>
</gene>
<dbReference type="Pfam" id="PF04828">
    <property type="entry name" value="GFA"/>
    <property type="match status" value="1"/>
</dbReference>
<name>A0ABT3SZM7_9GAMM</name>
<protein>
    <submittedName>
        <fullName evidence="7">GFA family protein</fullName>
    </submittedName>
</protein>
<dbReference type="EMBL" id="SHNP01000008">
    <property type="protein sequence ID" value="MCX2975442.1"/>
    <property type="molecule type" value="Genomic_DNA"/>
</dbReference>
<accession>A0ABT3SZM7</accession>
<feature type="region of interest" description="Disordered" evidence="5">
    <location>
        <begin position="142"/>
        <end position="161"/>
    </location>
</feature>
<dbReference type="SUPFAM" id="SSF51316">
    <property type="entry name" value="Mss4-like"/>
    <property type="match status" value="1"/>
</dbReference>